<evidence type="ECO:0000313" key="4">
    <source>
        <dbReference type="Proteomes" id="UP000214720"/>
    </source>
</evidence>
<reference evidence="4" key="1">
    <citation type="submission" date="2017-01" db="EMBL/GenBank/DDBJ databases">
        <title>Genome Analysis of Deinococcus marmoris KOPRI26562.</title>
        <authorList>
            <person name="Kim J.H."/>
            <person name="Oh H.-M."/>
        </authorList>
    </citation>
    <scope>NUCLEOTIDE SEQUENCE [LARGE SCALE GENOMIC DNA]</scope>
    <source>
        <strain evidence="4">PAMC 26633</strain>
    </source>
</reference>
<dbReference type="PIRSF" id="PIRSF017082">
    <property type="entry name" value="YflP"/>
    <property type="match status" value="1"/>
</dbReference>
<dbReference type="Proteomes" id="UP000214720">
    <property type="component" value="Unassembled WGS sequence"/>
</dbReference>
<dbReference type="Pfam" id="PF03401">
    <property type="entry name" value="TctC"/>
    <property type="match status" value="1"/>
</dbReference>
<name>A0A226WQW8_CABSO</name>
<feature type="chain" id="PRO_5012443567" evidence="2">
    <location>
        <begin position="33"/>
        <end position="331"/>
    </location>
</feature>
<comment type="caution">
    <text evidence="3">The sequence shown here is derived from an EMBL/GenBank/DDBJ whole genome shotgun (WGS) entry which is preliminary data.</text>
</comment>
<dbReference type="PANTHER" id="PTHR42928">
    <property type="entry name" value="TRICARBOXYLATE-BINDING PROTEIN"/>
    <property type="match status" value="1"/>
</dbReference>
<dbReference type="OrthoDB" id="8678477at2"/>
<dbReference type="InterPro" id="IPR005064">
    <property type="entry name" value="BUG"/>
</dbReference>
<dbReference type="EMBL" id="MTHB01000256">
    <property type="protein sequence ID" value="OXC73187.1"/>
    <property type="molecule type" value="Genomic_DNA"/>
</dbReference>
<evidence type="ECO:0000256" key="1">
    <source>
        <dbReference type="ARBA" id="ARBA00006987"/>
    </source>
</evidence>
<protein>
    <submittedName>
        <fullName evidence="3">Tricarboxylate transport protein TctC</fullName>
    </submittedName>
</protein>
<dbReference type="Gene3D" id="3.40.190.10">
    <property type="entry name" value="Periplasmic binding protein-like II"/>
    <property type="match status" value="1"/>
</dbReference>
<evidence type="ECO:0000313" key="3">
    <source>
        <dbReference type="EMBL" id="OXC73187.1"/>
    </source>
</evidence>
<organism evidence="3 4">
    <name type="scientific">Caballeronia sordidicola</name>
    <name type="common">Burkholderia sordidicola</name>
    <dbReference type="NCBI Taxonomy" id="196367"/>
    <lineage>
        <taxon>Bacteria</taxon>
        <taxon>Pseudomonadati</taxon>
        <taxon>Pseudomonadota</taxon>
        <taxon>Betaproteobacteria</taxon>
        <taxon>Burkholderiales</taxon>
        <taxon>Burkholderiaceae</taxon>
        <taxon>Caballeronia</taxon>
    </lineage>
</organism>
<sequence length="331" mass="35121">MLMKLNKSGTASQIFRALAFLALVTSVQPVSAADSYPDTTIHVVNPWAPGGAGDIIVRPIMQEVSDKLGQSIVIDNRPGANGTIGAALVANAPPNGYQLYFNQVGPVAISPWIMKLSYDPTKSFSPITQLVSGPTVLVIRNDIPVKSVSELVAYAKAHPNQLKYGSIGVGSTTHLAGELLAKMSDTKMVHVPYKGNAPILTDLLGGQISMAFINIAGAAPYIKSGQLRGIAVSTLKRSTLLPDLPTVAETLPGFEVNSWYGLAAPAGTPQPIIDKLYKVVSDVLKDPKIVKRLHDNGLEPVGSSPSQFAAQIQKDYMKWGEVIKASGIQSN</sequence>
<dbReference type="Gene3D" id="3.40.190.150">
    <property type="entry name" value="Bordetella uptake gene, domain 1"/>
    <property type="match status" value="1"/>
</dbReference>
<dbReference type="AlphaFoldDB" id="A0A226WQW8"/>
<dbReference type="SUPFAM" id="SSF53850">
    <property type="entry name" value="Periplasmic binding protein-like II"/>
    <property type="match status" value="1"/>
</dbReference>
<proteinExistence type="inferred from homology"/>
<dbReference type="RefSeq" id="WP_089165090.1">
    <property type="nucleotide sequence ID" value="NZ_MTHB01000256.1"/>
</dbReference>
<gene>
    <name evidence="3" type="ORF">BSU04_38240</name>
</gene>
<dbReference type="CDD" id="cd07012">
    <property type="entry name" value="PBP2_Bug_TTT"/>
    <property type="match status" value="1"/>
</dbReference>
<evidence type="ECO:0000256" key="2">
    <source>
        <dbReference type="SAM" id="SignalP"/>
    </source>
</evidence>
<comment type="similarity">
    <text evidence="1">Belongs to the UPF0065 (bug) family.</text>
</comment>
<dbReference type="PANTHER" id="PTHR42928:SF5">
    <property type="entry name" value="BLR1237 PROTEIN"/>
    <property type="match status" value="1"/>
</dbReference>
<keyword evidence="2" id="KW-0732">Signal</keyword>
<feature type="signal peptide" evidence="2">
    <location>
        <begin position="1"/>
        <end position="32"/>
    </location>
</feature>
<dbReference type="InterPro" id="IPR042100">
    <property type="entry name" value="Bug_dom1"/>
</dbReference>
<accession>A0A226WQW8</accession>